<sequence length="2233" mass="247294">MTLEVQVRVFEVRDMKKGKALEVIMEMDLASLQSVRDFTEQYKGPLVGLSGTKAGAWQASDVLVHNAAILGTEDTIRTQGGVPLEWGMDALKQYGKELGLTVDEVDLALRLERPASDASWVTAADLGPEALRIAVETMESGRYVEYACYDDRGNPQGRAIIKLRSWEDQVQGLLTAEHGEASDEYYQWYADNTLAAGAVYHICSGEQKRCRMKLARGDKREMVHLDHWRLLSPAAMMNAAYLRPLGERLGRKQLEAKAQAKMAAPVVDPPGGTGLEAAVEAARKAVESIGPAQGQARERSPRRRHSQSPSEKRGRTRSLDEHLRKGIERTKELERSRSKKRGRTDKTDRRERSSDSSRSSGSSHFRKTSARGGDLWRVAQKKPGHLAVRSLNEMTRYLSERTDWAEDENAWSGQKVMAYLNQVVLVNHQPAKIGVRSHRELVTLAMALDAILAGQLKQSLDLLMQRFKAVEASFQEGGWNTAKHLEIIPPSAASLTREDERHMAARSSGRAAPKRLEDRPREARDKSPFRGKAPAGFPTRGPPLDVLDDRPQVRSRKRRAASEPKELYRERDRRQSSEPRKKSRKAKAVDTEAKGKEEELPKSRKARRRRREESEECDLDLNAAASSLLREWLSDNPPKGLSSAQLVKHLALQLMAVEGPLKEYFLWSLQSPSPREGRMQNLFPLPLWYDGREALNEILDEMKVKDEPGDWRKRGDTKGRASKVLRGQGLRAWHGLVVVMLNFMYGDRAVGTRPTPSGQATAPQERALETLWELVRVFIDEKEANGVPRTSMEDWDVAIDSLRVSYTGEVIEKAVPLTLNQVLPGLPSPEHGGLVDILAVLPEELQETVKHPEKLVLCPEMEGVKLLNGAFGVPKPGKVTPEGDPVLRFIIDLRSTNFFMAQIQGDTGLLTGAASFQRLIIEDQHELLVSGEDLTSAFYLFRLPEAWADYMVIEKEVPLEALDLEGSGMTRLGVCVLPMGWASAVGLMQAAHRQIALRSRALGGAGLSALAEISRAAVFPDLSEMPAWNIYLDDTTVIEQVEKCVVAELEGKPAEEQEQLRKAYAWWGIPVNAEKALKRVREAERLGSLIDGKNGVLRTKAKRSLDLYGLGSWIRSLKKVPRKALQVYAGKAVHILQFRRCLFSVMEVIFVEIARGAEEIVISGALQQEMLLLEAMLPLAQFDLKARVDPVVTCSDACETGGGMCISSRLTRAGQEEAMRLADHGIQTPPSGFPTFTRAIPRKKPPPSPAGLSGTDEVAKQRWVEDKFRYPPYTYAEVYMVKQDGILRPLKALEREVLMGFPRGYTAALSKKTPQGEDEVQAAEDMRCAALGNSFHTNTVASLIDLALFKMGLKPLIGAKQIVAAFVRSAQQPAEPEAPVKDDLSDTEQVERGREDDEVTVAGELEMTAIQEVSEQFPTDEELLEKERKLSSKLVAAFVRRQEFRGSDVRLDLGSLFRPDSFPRGSIDPSRWLWHPAQAYPFERSEHINVLELRALIHSFEWRVRSSQFSRCRALHLTDSMVALAVVVKGRSSAKVLNRLLRRFAALQLAAGIYPVCGWVESEDNPADEPSSELLSLGPKDITFGNNKAVVFISSSKGTKKAFLPLERLELTEPSALHALRELMKLSKQSPVFWVESRLAWVWYPGVALDAFIKGFLLTLLLLPHLEESPAGRIVYVSAKAHEPRKMPMLGNLAGSYADSKLAQEDAPKTQIHVSTHPSVQDSDIKKLEMVAVSGRYYSSLSPPLVKCGKQAEDCGVASVSATASNRLLQEDSRSFGLEIVGGRGWCSSSSIDVSSSLNVSPAPKTSADFERPFSSAKHRRLVFRSWLAMGSRLAVHFLMLEHPLQSLPRDNCVSFASRVQLAFRAAKEALKISANAAIRADAPQLILLEKGSLPPAPLGRSCNLWVPVAISPETRGSAQQGVVAGDVEEQPWPICRLWQRDDPIPVPALPVSTSSRSLPEDCEDFLGRGSDLQRLLQQLGAPRGRRVIVLHGPCGIGKSAISAELCRFATAPGRRFAPVKGRHRLAYVSLQNSSMDSETGTEACAHLSIFAAAAGLASNGRACLLIDRAEKQFGWRDEFVPEVLDKHPQLCLLITRRSPLYRLDGEGGDRWKPVNIALGPLPDVEAAQLFLQRLHRPLFPLDLWPAAKAAAEPLRPNEDLLRRIASLPALVACGGLPRLVVRLAAEVTWELPSLLDLQPEWLKVESVSHGTGYTGYGFRPPPCVSRGTSRAS</sequence>
<evidence type="ECO:0000313" key="2">
    <source>
        <dbReference type="EMBL" id="CAI4017351.1"/>
    </source>
</evidence>
<dbReference type="EMBL" id="CAMXCT030006632">
    <property type="protein sequence ID" value="CAL4804663.1"/>
    <property type="molecule type" value="Genomic_DNA"/>
</dbReference>
<feature type="compositionally biased region" description="Basic and acidic residues" evidence="1">
    <location>
        <begin position="310"/>
        <end position="336"/>
    </location>
</feature>
<name>A0A9P1GKJ7_9DINO</name>
<feature type="region of interest" description="Disordered" evidence="1">
    <location>
        <begin position="493"/>
        <end position="617"/>
    </location>
</feature>
<dbReference type="Proteomes" id="UP001152797">
    <property type="component" value="Unassembled WGS sequence"/>
</dbReference>
<feature type="compositionally biased region" description="Basic and acidic residues" evidence="1">
    <location>
        <begin position="344"/>
        <end position="355"/>
    </location>
</feature>
<keyword evidence="4" id="KW-1185">Reference proteome</keyword>
<reference evidence="3 4" key="2">
    <citation type="submission" date="2024-05" db="EMBL/GenBank/DDBJ databases">
        <authorList>
            <person name="Chen Y."/>
            <person name="Shah S."/>
            <person name="Dougan E. K."/>
            <person name="Thang M."/>
            <person name="Chan C."/>
        </authorList>
    </citation>
    <scope>NUCLEOTIDE SEQUENCE [LARGE SCALE GENOMIC DNA]</scope>
</reference>
<dbReference type="EMBL" id="CAMXCT010006632">
    <property type="protein sequence ID" value="CAI4017351.1"/>
    <property type="molecule type" value="Genomic_DNA"/>
</dbReference>
<evidence type="ECO:0000313" key="4">
    <source>
        <dbReference type="Proteomes" id="UP001152797"/>
    </source>
</evidence>
<accession>A0A9P1GKJ7</accession>
<feature type="region of interest" description="Disordered" evidence="1">
    <location>
        <begin position="1374"/>
        <end position="1396"/>
    </location>
</feature>
<reference evidence="2" key="1">
    <citation type="submission" date="2022-10" db="EMBL/GenBank/DDBJ databases">
        <authorList>
            <person name="Chen Y."/>
            <person name="Dougan E. K."/>
            <person name="Chan C."/>
            <person name="Rhodes N."/>
            <person name="Thang M."/>
        </authorList>
    </citation>
    <scope>NUCLEOTIDE SEQUENCE</scope>
</reference>
<feature type="compositionally biased region" description="Basic and acidic residues" evidence="1">
    <location>
        <begin position="1378"/>
        <end position="1395"/>
    </location>
</feature>
<dbReference type="EMBL" id="CAMXCT020006632">
    <property type="protein sequence ID" value="CAL1170726.1"/>
    <property type="molecule type" value="Genomic_DNA"/>
</dbReference>
<comment type="caution">
    <text evidence="2">The sequence shown here is derived from an EMBL/GenBank/DDBJ whole genome shotgun (WGS) entry which is preliminary data.</text>
</comment>
<evidence type="ECO:0000256" key="1">
    <source>
        <dbReference type="SAM" id="MobiDB-lite"/>
    </source>
</evidence>
<feature type="compositionally biased region" description="Basic and acidic residues" evidence="1">
    <location>
        <begin position="587"/>
        <end position="602"/>
    </location>
</feature>
<proteinExistence type="predicted"/>
<dbReference type="SUPFAM" id="SSF52540">
    <property type="entry name" value="P-loop containing nucleoside triphosphate hydrolases"/>
    <property type="match status" value="1"/>
</dbReference>
<feature type="compositionally biased region" description="Basic and acidic residues" evidence="1">
    <location>
        <begin position="560"/>
        <end position="580"/>
    </location>
</feature>
<organism evidence="2">
    <name type="scientific">Cladocopium goreaui</name>
    <dbReference type="NCBI Taxonomy" id="2562237"/>
    <lineage>
        <taxon>Eukaryota</taxon>
        <taxon>Sar</taxon>
        <taxon>Alveolata</taxon>
        <taxon>Dinophyceae</taxon>
        <taxon>Suessiales</taxon>
        <taxon>Symbiodiniaceae</taxon>
        <taxon>Cladocopium</taxon>
    </lineage>
</organism>
<dbReference type="Gene3D" id="3.40.50.300">
    <property type="entry name" value="P-loop containing nucleotide triphosphate hydrolases"/>
    <property type="match status" value="1"/>
</dbReference>
<evidence type="ECO:0000313" key="3">
    <source>
        <dbReference type="EMBL" id="CAL4804663.1"/>
    </source>
</evidence>
<gene>
    <name evidence="2" type="ORF">C1SCF055_LOCUS42001</name>
</gene>
<feature type="compositionally biased region" description="Basic and acidic residues" evidence="1">
    <location>
        <begin position="514"/>
        <end position="528"/>
    </location>
</feature>
<dbReference type="OrthoDB" id="1274115at2759"/>
<feature type="region of interest" description="Disordered" evidence="1">
    <location>
        <begin position="288"/>
        <end position="378"/>
    </location>
</feature>
<protein>
    <submittedName>
        <fullName evidence="3">Retinol dehydrogenase 14</fullName>
    </submittedName>
</protein>
<dbReference type="InterPro" id="IPR027417">
    <property type="entry name" value="P-loop_NTPase"/>
</dbReference>